<protein>
    <submittedName>
        <fullName evidence="3">Uncharacterized protein</fullName>
    </submittedName>
</protein>
<gene>
    <name evidence="3" type="ORF">FQN60_009106</name>
    <name evidence="2" type="ORF">FQN60_018680</name>
</gene>
<accession>A0A5J5CP12</accession>
<reference evidence="3 4" key="1">
    <citation type="submission" date="2019-08" db="EMBL/GenBank/DDBJ databases">
        <title>A chromosome-level genome assembly, high-density linkage maps, and genome scans reveal the genomic architecture of hybrid incompatibilities underlying speciation via character displacement in darters (Percidae: Etheostominae).</title>
        <authorList>
            <person name="Moran R.L."/>
            <person name="Catchen J.M."/>
            <person name="Fuller R.C."/>
        </authorList>
    </citation>
    <scope>NUCLEOTIDE SEQUENCE [LARGE SCALE GENOMIC DNA]</scope>
    <source>
        <strain evidence="3">EspeVRDwgs_2016</strain>
        <tissue evidence="3">Muscle</tissue>
    </source>
</reference>
<evidence type="ECO:0000313" key="3">
    <source>
        <dbReference type="EMBL" id="KAA8582366.1"/>
    </source>
</evidence>
<evidence type="ECO:0000256" key="1">
    <source>
        <dbReference type="SAM" id="MobiDB-lite"/>
    </source>
</evidence>
<comment type="caution">
    <text evidence="3">The sequence shown here is derived from an EMBL/GenBank/DDBJ whole genome shotgun (WGS) entry which is preliminary data.</text>
</comment>
<name>A0A5J5CP12_9PERO</name>
<feature type="region of interest" description="Disordered" evidence="1">
    <location>
        <begin position="1"/>
        <end position="25"/>
    </location>
</feature>
<evidence type="ECO:0000313" key="2">
    <source>
        <dbReference type="EMBL" id="KAA8579281.1"/>
    </source>
</evidence>
<dbReference type="EMBL" id="VOFY01000033">
    <property type="protein sequence ID" value="KAA8579281.1"/>
    <property type="molecule type" value="Genomic_DNA"/>
</dbReference>
<feature type="non-terminal residue" evidence="3">
    <location>
        <position position="142"/>
    </location>
</feature>
<keyword evidence="4" id="KW-1185">Reference proteome</keyword>
<organism evidence="3 4">
    <name type="scientific">Etheostoma spectabile</name>
    <name type="common">orangethroat darter</name>
    <dbReference type="NCBI Taxonomy" id="54343"/>
    <lineage>
        <taxon>Eukaryota</taxon>
        <taxon>Metazoa</taxon>
        <taxon>Chordata</taxon>
        <taxon>Craniata</taxon>
        <taxon>Vertebrata</taxon>
        <taxon>Euteleostomi</taxon>
        <taxon>Actinopterygii</taxon>
        <taxon>Neopterygii</taxon>
        <taxon>Teleostei</taxon>
        <taxon>Neoteleostei</taxon>
        <taxon>Acanthomorphata</taxon>
        <taxon>Eupercaria</taxon>
        <taxon>Perciformes</taxon>
        <taxon>Percoidei</taxon>
        <taxon>Percidae</taxon>
        <taxon>Etheostomatinae</taxon>
        <taxon>Etheostoma</taxon>
    </lineage>
</organism>
<dbReference type="EMBL" id="VOFY01000020">
    <property type="protein sequence ID" value="KAA8582366.1"/>
    <property type="molecule type" value="Genomic_DNA"/>
</dbReference>
<dbReference type="Proteomes" id="UP000327493">
    <property type="component" value="Chromosome 20"/>
</dbReference>
<dbReference type="AlphaFoldDB" id="A0A5J5CP12"/>
<evidence type="ECO:0000313" key="4">
    <source>
        <dbReference type="Proteomes" id="UP000327493"/>
    </source>
</evidence>
<feature type="compositionally biased region" description="Basic residues" evidence="1">
    <location>
        <begin position="1"/>
        <end position="10"/>
    </location>
</feature>
<proteinExistence type="predicted"/>
<sequence>MQAVKSKRRTHDVGPVAPCDNSSHMQIDVTVDTDSAQEGRGQTADHSYCNSTVYAESSVPCSNEACRETETFKDNDDVVQVLTGLPSFAKMMVVFTFVFLKARGPRDQEPLDVLWEMQVLEVEQLDWIQEQCECHFQVVLQD</sequence>